<protein>
    <recommendedName>
        <fullName evidence="2">Head-tail adaptor protein</fullName>
    </recommendedName>
</protein>
<sequence>MNERIFQFSGLLNRFTTTFEVEVKTKGDYDDTGRWMEGTEKNEQRTGAIVPMPMRIVMEQGGRFTLSDHLLYCLDPIEPRSEVTYAGNGYRVEELTDFTPYADCYRYVLKRVSPFD</sequence>
<evidence type="ECO:0008006" key="2">
    <source>
        <dbReference type="Google" id="ProtNLM"/>
    </source>
</evidence>
<name>A0A0F7EIF7_BRELA</name>
<evidence type="ECO:0000313" key="1">
    <source>
        <dbReference type="EMBL" id="AKF94792.1"/>
    </source>
</evidence>
<proteinExistence type="predicted"/>
<gene>
    <name evidence="1" type="ORF">EX87_02865</name>
</gene>
<accession>A0A0F7EIF7</accession>
<organism evidence="1">
    <name type="scientific">Brevibacillus laterosporus</name>
    <name type="common">Bacillus laterosporus</name>
    <dbReference type="NCBI Taxonomy" id="1465"/>
    <lineage>
        <taxon>Bacteria</taxon>
        <taxon>Bacillati</taxon>
        <taxon>Bacillota</taxon>
        <taxon>Bacilli</taxon>
        <taxon>Bacillales</taxon>
        <taxon>Paenibacillaceae</taxon>
        <taxon>Brevibacillus</taxon>
    </lineage>
</organism>
<dbReference type="EMBL" id="CP011074">
    <property type="protein sequence ID" value="AKF94792.1"/>
    <property type="molecule type" value="Genomic_DNA"/>
</dbReference>
<dbReference type="AlphaFoldDB" id="A0A0F7EIF7"/>
<reference evidence="1" key="1">
    <citation type="submission" date="2015-03" db="EMBL/GenBank/DDBJ databases">
        <title>MIGS Cultured Bacterial/Archaeal sample from Brevibacillus laterosporus.</title>
        <authorList>
            <person name="Zeng D."/>
            <person name="Zhu L."/>
            <person name="Dong G."/>
            <person name="Ye W."/>
            <person name="Ren D."/>
            <person name="Wu L."/>
            <person name="Xu J."/>
            <person name="Li G."/>
            <person name="Guo L."/>
        </authorList>
    </citation>
    <scope>NUCLEOTIDE SEQUENCE</scope>
    <source>
        <strain evidence="1">B9</strain>
    </source>
</reference>